<dbReference type="EMBL" id="STGV01000001">
    <property type="protein sequence ID" value="THV25286.1"/>
    <property type="molecule type" value="Genomic_DNA"/>
</dbReference>
<organism evidence="2 3">
    <name type="scientific">Peteryoungia ipomoeae</name>
    <dbReference type="NCBI Taxonomy" id="1210932"/>
    <lineage>
        <taxon>Bacteria</taxon>
        <taxon>Pseudomonadati</taxon>
        <taxon>Pseudomonadota</taxon>
        <taxon>Alphaproteobacteria</taxon>
        <taxon>Hyphomicrobiales</taxon>
        <taxon>Rhizobiaceae</taxon>
        <taxon>Peteryoungia</taxon>
    </lineage>
</organism>
<dbReference type="OrthoDB" id="9815514at2"/>
<reference evidence="2 3" key="1">
    <citation type="submission" date="2019-04" db="EMBL/GenBank/DDBJ databases">
        <title>Genome sequence of strain shin9-1.</title>
        <authorList>
            <person name="Gao J."/>
            <person name="Sun J."/>
        </authorList>
    </citation>
    <scope>NUCLEOTIDE SEQUENCE [LARGE SCALE GENOMIC DNA]</scope>
    <source>
        <strain evidence="3">shin9-1</strain>
    </source>
</reference>
<dbReference type="AlphaFoldDB" id="A0A4V4HN99"/>
<feature type="chain" id="PRO_5020924625" evidence="1">
    <location>
        <begin position="26"/>
        <end position="280"/>
    </location>
</feature>
<keyword evidence="1" id="KW-0732">Signal</keyword>
<accession>A0A4V4HN99</accession>
<dbReference type="Proteomes" id="UP000308828">
    <property type="component" value="Unassembled WGS sequence"/>
</dbReference>
<dbReference type="RefSeq" id="WP_136597133.1">
    <property type="nucleotide sequence ID" value="NZ_STGV01000001.1"/>
</dbReference>
<keyword evidence="3" id="KW-1185">Reference proteome</keyword>
<protein>
    <submittedName>
        <fullName evidence="2">DUF1849 family protein</fullName>
    </submittedName>
</protein>
<evidence type="ECO:0000313" key="3">
    <source>
        <dbReference type="Proteomes" id="UP000308828"/>
    </source>
</evidence>
<evidence type="ECO:0000313" key="2">
    <source>
        <dbReference type="EMBL" id="THV25286.1"/>
    </source>
</evidence>
<name>A0A4V4HN99_9HYPH</name>
<proteinExistence type="predicted"/>
<evidence type="ECO:0000256" key="1">
    <source>
        <dbReference type="SAM" id="SignalP"/>
    </source>
</evidence>
<dbReference type="Pfam" id="PF08904">
    <property type="entry name" value="EipB_like"/>
    <property type="match status" value="1"/>
</dbReference>
<sequence>MYPLRLATGATLVLLGLPLAGVVEAAPTGLVPHRAVYDIILKQASDRSGIESMRGRMVYEFAGSTCKGFSTNFRFVTRIDMGDGVRVTDQRSTTFEDVAAGRFRFDNKSYTDDQLDKDVSGDAADAGGKVKIELTGPDRRGLELAESRFPAEHMLEVIARARKGERIFESRIFDGSEDGDQSFLTTTIVGKLQEPSKTDPELEVAKQLVGADYWPVSIAYFNDKAVGDQEPIYNQSFKLYENGVTRDLTLDYGDFVLAGKLTKLEVLGNPEAGCQQTTPQ</sequence>
<comment type="caution">
    <text evidence="2">The sequence shown here is derived from an EMBL/GenBank/DDBJ whole genome shotgun (WGS) entry which is preliminary data.</text>
</comment>
<feature type="signal peptide" evidence="1">
    <location>
        <begin position="1"/>
        <end position="25"/>
    </location>
</feature>
<gene>
    <name evidence="2" type="ORF">FAA97_03540</name>
</gene>
<dbReference type="InterPro" id="IPR015000">
    <property type="entry name" value="EipB-like"/>
</dbReference>